<dbReference type="GO" id="GO:0016435">
    <property type="term" value="F:rRNA (guanine) methyltransferase activity"/>
    <property type="evidence" value="ECO:0007669"/>
    <property type="project" value="TreeGrafter"/>
</dbReference>
<evidence type="ECO:0000313" key="7">
    <source>
        <dbReference type="EMBL" id="KAA0190704.1"/>
    </source>
</evidence>
<keyword evidence="2" id="KW-0489">Methyltransferase</keyword>
<evidence type="ECO:0000259" key="5">
    <source>
        <dbReference type="Pfam" id="PF01728"/>
    </source>
</evidence>
<dbReference type="AlphaFoldDB" id="A0A8E0RXK8"/>
<dbReference type="InterPro" id="IPR050082">
    <property type="entry name" value="RNA_methyltr_RlmE"/>
</dbReference>
<dbReference type="EMBL" id="LUCM01006839">
    <property type="protein sequence ID" value="KAA0190704.1"/>
    <property type="molecule type" value="Genomic_DNA"/>
</dbReference>
<keyword evidence="1" id="KW-0698">rRNA processing</keyword>
<dbReference type="GO" id="GO:0000466">
    <property type="term" value="P:maturation of 5.8S rRNA from tricistronic rRNA transcript (SSU-rRNA, 5.8S rRNA, LSU-rRNA)"/>
    <property type="evidence" value="ECO:0007669"/>
    <property type="project" value="TreeGrafter"/>
</dbReference>
<dbReference type="GO" id="GO:0005730">
    <property type="term" value="C:nucleolus"/>
    <property type="evidence" value="ECO:0007669"/>
    <property type="project" value="TreeGrafter"/>
</dbReference>
<accession>A0A8E0RXK8</accession>
<sequence length="393" mass="44918">MPVSSQIIGVDLVPIQPIPRVKTLIADITTEKCRQLIRQELSQAKADVVLHDGAPNVGTAWSIDEYSQGNSSFFLLIQLAHLCLQAFGLATEILRLGGWFITKVFRSRDYEPLKWVLSQFFRVVRAVKPEASRLESAEIFLIGQFYRAPDRIDPRFLDARHVFGEIEQPKDRATVVSKLLRESKKKKKAEGYPEGDGLYHELKVSTFLESSDPLESLANTHKIVLDLPDVADHPLTTSAIKSDIQDIQVLGKADIKNLLKWRKKILQALEKDSKKRLKRVRRAKIKLAERLVLKMDHVGDRIEQHDDELFSLSTLHDLIGLEEANRLMGDTSLTGVDELVRHEKAASLRALREKREEELRSAIEGAKRLHFERRGEEAEREFEDDRNLGMFTF</sequence>
<organism evidence="7 8">
    <name type="scientific">Fasciolopsis buskii</name>
    <dbReference type="NCBI Taxonomy" id="27845"/>
    <lineage>
        <taxon>Eukaryota</taxon>
        <taxon>Metazoa</taxon>
        <taxon>Spiralia</taxon>
        <taxon>Lophotrochozoa</taxon>
        <taxon>Platyhelminthes</taxon>
        <taxon>Trematoda</taxon>
        <taxon>Digenea</taxon>
        <taxon>Plagiorchiida</taxon>
        <taxon>Echinostomata</taxon>
        <taxon>Echinostomatoidea</taxon>
        <taxon>Fasciolidae</taxon>
        <taxon>Fasciolopsis</taxon>
    </lineage>
</organism>
<dbReference type="GO" id="GO:0030687">
    <property type="term" value="C:preribosome, large subunit precursor"/>
    <property type="evidence" value="ECO:0007669"/>
    <property type="project" value="TreeGrafter"/>
</dbReference>
<dbReference type="GO" id="GO:0008650">
    <property type="term" value="F:rRNA (uridine-2'-O-)-methyltransferase activity"/>
    <property type="evidence" value="ECO:0007669"/>
    <property type="project" value="TreeGrafter"/>
</dbReference>
<dbReference type="Pfam" id="PF11861">
    <property type="entry name" value="DUF3381"/>
    <property type="match status" value="1"/>
</dbReference>
<keyword evidence="8" id="KW-1185">Reference proteome</keyword>
<evidence type="ECO:0000256" key="1">
    <source>
        <dbReference type="ARBA" id="ARBA00022552"/>
    </source>
</evidence>
<evidence type="ECO:0000313" key="8">
    <source>
        <dbReference type="Proteomes" id="UP000728185"/>
    </source>
</evidence>
<dbReference type="GO" id="GO:0000463">
    <property type="term" value="P:maturation of LSU-rRNA from tricistronic rRNA transcript (SSU-rRNA, 5.8S rRNA, LSU-rRNA)"/>
    <property type="evidence" value="ECO:0007669"/>
    <property type="project" value="TreeGrafter"/>
</dbReference>
<dbReference type="OrthoDB" id="289250at2759"/>
<dbReference type="SUPFAM" id="SSF53335">
    <property type="entry name" value="S-adenosyl-L-methionine-dependent methyltransferases"/>
    <property type="match status" value="1"/>
</dbReference>
<keyword evidence="4" id="KW-0949">S-adenosyl-L-methionine</keyword>
<dbReference type="PANTHER" id="PTHR10920:SF13">
    <property type="entry name" value="PRE-RRNA 2'-O-RIBOSE RNA METHYLTRANSFERASE FTSJ3"/>
    <property type="match status" value="1"/>
</dbReference>
<evidence type="ECO:0000256" key="4">
    <source>
        <dbReference type="ARBA" id="ARBA00022691"/>
    </source>
</evidence>
<dbReference type="InterPro" id="IPR029063">
    <property type="entry name" value="SAM-dependent_MTases_sf"/>
</dbReference>
<dbReference type="Proteomes" id="UP000728185">
    <property type="component" value="Unassembled WGS sequence"/>
</dbReference>
<gene>
    <name evidence="7" type="ORF">FBUS_04904</name>
</gene>
<dbReference type="Pfam" id="PF01728">
    <property type="entry name" value="FtsJ"/>
    <property type="match status" value="1"/>
</dbReference>
<dbReference type="InterPro" id="IPR002877">
    <property type="entry name" value="RNA_MeTrfase_FtsJ_dom"/>
</dbReference>
<evidence type="ECO:0000256" key="2">
    <source>
        <dbReference type="ARBA" id="ARBA00022603"/>
    </source>
</evidence>
<protein>
    <submittedName>
        <fullName evidence="7">Pre-rRNA processing protein FTSJ3</fullName>
    </submittedName>
</protein>
<comment type="caution">
    <text evidence="7">The sequence shown here is derived from an EMBL/GenBank/DDBJ whole genome shotgun (WGS) entry which is preliminary data.</text>
</comment>
<dbReference type="Gene3D" id="3.40.50.150">
    <property type="entry name" value="Vaccinia Virus protein VP39"/>
    <property type="match status" value="1"/>
</dbReference>
<feature type="domain" description="DUF3381" evidence="6">
    <location>
        <begin position="183"/>
        <end position="297"/>
    </location>
</feature>
<dbReference type="PANTHER" id="PTHR10920">
    <property type="entry name" value="RIBOSOMAL RNA METHYLTRANSFERASE"/>
    <property type="match status" value="1"/>
</dbReference>
<proteinExistence type="predicted"/>
<name>A0A8E0RXK8_9TREM</name>
<feature type="domain" description="Ribosomal RNA methyltransferase FtsJ" evidence="5">
    <location>
        <begin position="5"/>
        <end position="144"/>
    </location>
</feature>
<keyword evidence="3" id="KW-0808">Transferase</keyword>
<dbReference type="InterPro" id="IPR024576">
    <property type="entry name" value="rRNA_MeTfrase_Spb1_DUF3381"/>
</dbReference>
<reference evidence="7" key="1">
    <citation type="submission" date="2019-05" db="EMBL/GenBank/DDBJ databases">
        <title>Annotation for the trematode Fasciolopsis buski.</title>
        <authorList>
            <person name="Choi Y.-J."/>
        </authorList>
    </citation>
    <scope>NUCLEOTIDE SEQUENCE</scope>
    <source>
        <strain evidence="7">HT</strain>
        <tissue evidence="7">Whole worm</tissue>
    </source>
</reference>
<evidence type="ECO:0000256" key="3">
    <source>
        <dbReference type="ARBA" id="ARBA00022679"/>
    </source>
</evidence>
<evidence type="ECO:0000259" key="6">
    <source>
        <dbReference type="Pfam" id="PF11861"/>
    </source>
</evidence>